<gene>
    <name evidence="9" type="ORF">FHU31_000831</name>
</gene>
<evidence type="ECO:0000256" key="1">
    <source>
        <dbReference type="ARBA" id="ARBA00004127"/>
    </source>
</evidence>
<keyword evidence="5 8" id="KW-0812">Transmembrane</keyword>
<dbReference type="InterPro" id="IPR004688">
    <property type="entry name" value="Ni/Co_transpt"/>
</dbReference>
<dbReference type="EMBL" id="JAANOW010000001">
    <property type="protein sequence ID" value="NIH93875.1"/>
    <property type="molecule type" value="Genomic_DNA"/>
</dbReference>
<evidence type="ECO:0000256" key="3">
    <source>
        <dbReference type="ARBA" id="ARBA00022448"/>
    </source>
</evidence>
<evidence type="ECO:0000256" key="5">
    <source>
        <dbReference type="ARBA" id="ARBA00022692"/>
    </source>
</evidence>
<dbReference type="PANTHER" id="PTHR31611">
    <property type="entry name" value="HIGH-AFFINITY NICKEL TRANSPORT PROTEIN NIC1"/>
    <property type="match status" value="1"/>
</dbReference>
<dbReference type="PANTHER" id="PTHR31611:SF0">
    <property type="entry name" value="HIGH-AFFINITY NICKEL TRANSPORT PROTEIN NIC1"/>
    <property type="match status" value="1"/>
</dbReference>
<dbReference type="InterPro" id="IPR011541">
    <property type="entry name" value="Ni/Co_transpt_high_affinity"/>
</dbReference>
<evidence type="ECO:0000256" key="4">
    <source>
        <dbReference type="ARBA" id="ARBA00022596"/>
    </source>
</evidence>
<dbReference type="GO" id="GO:0012505">
    <property type="term" value="C:endomembrane system"/>
    <property type="evidence" value="ECO:0007669"/>
    <property type="project" value="UniProtKB-SubCell"/>
</dbReference>
<evidence type="ECO:0000313" key="10">
    <source>
        <dbReference type="Proteomes" id="UP000547444"/>
    </source>
</evidence>
<dbReference type="RefSeq" id="WP_167156160.1">
    <property type="nucleotide sequence ID" value="NZ_JAANOW010000001.1"/>
</dbReference>
<evidence type="ECO:0000256" key="7">
    <source>
        <dbReference type="ARBA" id="ARBA00023136"/>
    </source>
</evidence>
<name>A0A7X5TW71_9MYCO</name>
<feature type="transmembrane region" description="Helical" evidence="8">
    <location>
        <begin position="245"/>
        <end position="268"/>
    </location>
</feature>
<keyword evidence="10" id="KW-1185">Reference proteome</keyword>
<dbReference type="GO" id="GO:0015099">
    <property type="term" value="F:nickel cation transmembrane transporter activity"/>
    <property type="evidence" value="ECO:0007669"/>
    <property type="project" value="UniProtKB-UniRule"/>
</dbReference>
<evidence type="ECO:0000256" key="2">
    <source>
        <dbReference type="ARBA" id="ARBA00010892"/>
    </source>
</evidence>
<dbReference type="Proteomes" id="UP000547444">
    <property type="component" value="Unassembled WGS sequence"/>
</dbReference>
<dbReference type="Pfam" id="PF03824">
    <property type="entry name" value="NicO"/>
    <property type="match status" value="1"/>
</dbReference>
<accession>A0A7X5TW71</accession>
<feature type="transmembrane region" description="Helical" evidence="8">
    <location>
        <begin position="26"/>
        <end position="52"/>
    </location>
</feature>
<keyword evidence="6 8" id="KW-1133">Transmembrane helix</keyword>
<feature type="transmembrane region" description="Helical" evidence="8">
    <location>
        <begin position="288"/>
        <end position="315"/>
    </location>
</feature>
<keyword evidence="7 8" id="KW-0472">Membrane</keyword>
<protein>
    <recommendedName>
        <fullName evidence="8">Nickel/cobalt efflux system</fullName>
    </recommendedName>
</protein>
<reference evidence="9 10" key="1">
    <citation type="submission" date="2020-03" db="EMBL/GenBank/DDBJ databases">
        <title>Sequencing the genomes of 1000 actinobacteria strains.</title>
        <authorList>
            <person name="Klenk H.-P."/>
        </authorList>
    </citation>
    <scope>NUCLEOTIDE SEQUENCE [LARGE SCALE GENOMIC DNA]</scope>
    <source>
        <strain evidence="9 10">DSM 44556</strain>
    </source>
</reference>
<comment type="similarity">
    <text evidence="2 8">Belongs to the NiCoT transporter (TC 2.A.52) family.</text>
</comment>
<keyword evidence="4" id="KW-0533">Nickel</keyword>
<keyword evidence="3 8" id="KW-0813">Transport</keyword>
<comment type="subcellular location">
    <subcellularLocation>
        <location evidence="8">Cell membrane</location>
        <topology evidence="8">Multi-pass membrane protein</topology>
    </subcellularLocation>
    <subcellularLocation>
        <location evidence="1">Endomembrane system</location>
        <topology evidence="1">Multi-pass membrane protein</topology>
    </subcellularLocation>
</comment>
<sequence length="372" mass="40004">MSTPSSGASSGGAVTRLIRAWDRRDWWEFGALAGAIALLHIVGFGSLILLVAPHHYHVGTQIFGVGLGLTAYTFGLRHAFDADHIAAIDNTTRKLTADGAKPKSVGFWFAMGHSMMVLALAVLVVAATRVAGELISDDSPVRHTLGIVGTLASGLFLWLIGIINVVALIGIWRVFTGLRQGRFDEAELESHLDGRGVLARILRPVMKRIKHPIQMFPVGLLFGLGFDTATEVALLALAGTGAAAGLPWFAVLTLPILFAAGMSVMDTADGLFMTVAYDWAFAHPVRKVYYNMTVTGLSVAVALLIGTIELITVIHDDLGWSEPVTDWISAIDLNNFGFVIVGLFLLTWIVAVAYWRLSGIDQGWQRTAAGED</sequence>
<organism evidence="9 10">
    <name type="scientific">Mycolicibacterium fluoranthenivorans</name>
    <dbReference type="NCBI Taxonomy" id="258505"/>
    <lineage>
        <taxon>Bacteria</taxon>
        <taxon>Bacillati</taxon>
        <taxon>Actinomycetota</taxon>
        <taxon>Actinomycetes</taxon>
        <taxon>Mycobacteriales</taxon>
        <taxon>Mycobacteriaceae</taxon>
        <taxon>Mycolicibacterium</taxon>
    </lineage>
</organism>
<dbReference type="AlphaFoldDB" id="A0A7X5TW71"/>
<comment type="caution">
    <text evidence="9">The sequence shown here is derived from an EMBL/GenBank/DDBJ whole genome shotgun (WGS) entry which is preliminary data.</text>
</comment>
<proteinExistence type="inferred from homology"/>
<feature type="transmembrane region" description="Helical" evidence="8">
    <location>
        <begin position="58"/>
        <end position="76"/>
    </location>
</feature>
<evidence type="ECO:0000313" key="9">
    <source>
        <dbReference type="EMBL" id="NIH93875.1"/>
    </source>
</evidence>
<feature type="transmembrane region" description="Helical" evidence="8">
    <location>
        <begin position="147"/>
        <end position="172"/>
    </location>
</feature>
<dbReference type="NCBIfam" id="TIGR00802">
    <property type="entry name" value="nico"/>
    <property type="match status" value="1"/>
</dbReference>
<evidence type="ECO:0000256" key="8">
    <source>
        <dbReference type="RuleBase" id="RU362101"/>
    </source>
</evidence>
<feature type="transmembrane region" description="Helical" evidence="8">
    <location>
        <begin position="335"/>
        <end position="357"/>
    </location>
</feature>
<feature type="transmembrane region" description="Helical" evidence="8">
    <location>
        <begin position="105"/>
        <end position="127"/>
    </location>
</feature>
<evidence type="ECO:0000256" key="6">
    <source>
        <dbReference type="ARBA" id="ARBA00022989"/>
    </source>
</evidence>
<dbReference type="GO" id="GO:0005886">
    <property type="term" value="C:plasma membrane"/>
    <property type="evidence" value="ECO:0007669"/>
    <property type="project" value="UniProtKB-SubCell"/>
</dbReference>
<feature type="transmembrane region" description="Helical" evidence="8">
    <location>
        <begin position="216"/>
        <end position="239"/>
    </location>
</feature>